<dbReference type="InterPro" id="IPR051051">
    <property type="entry name" value="E3_ubiq-ligase_TRIM/RNF"/>
</dbReference>
<dbReference type="Pfam" id="PF13765">
    <property type="entry name" value="PRY"/>
    <property type="match status" value="1"/>
</dbReference>
<dbReference type="PANTHER" id="PTHR25465">
    <property type="entry name" value="B-BOX DOMAIN CONTAINING"/>
    <property type="match status" value="1"/>
</dbReference>
<dbReference type="Ensembl" id="ENSXETT00000074122">
    <property type="protein sequence ID" value="ENSXETP00000065591"/>
    <property type="gene ID" value="ENSXETG00000039969"/>
</dbReference>
<dbReference type="InterPro" id="IPR043136">
    <property type="entry name" value="B30.2/SPRY_sf"/>
</dbReference>
<dbReference type="GO" id="GO:0008270">
    <property type="term" value="F:zinc ion binding"/>
    <property type="evidence" value="ECO:0007669"/>
    <property type="project" value="UniProtKB-KW"/>
</dbReference>
<name>A0A6I8Q7S7_XENTR</name>
<evidence type="ECO:0000259" key="13">
    <source>
        <dbReference type="PROSITE" id="PS50188"/>
    </source>
</evidence>
<organism evidence="14">
    <name type="scientific">Xenopus tropicalis</name>
    <name type="common">Western clawed frog</name>
    <name type="synonym">Silurana tropicalis</name>
    <dbReference type="NCBI Taxonomy" id="8364"/>
    <lineage>
        <taxon>Eukaryota</taxon>
        <taxon>Metazoa</taxon>
        <taxon>Chordata</taxon>
        <taxon>Craniata</taxon>
        <taxon>Vertebrata</taxon>
        <taxon>Euteleostomi</taxon>
        <taxon>Amphibia</taxon>
        <taxon>Batrachia</taxon>
        <taxon>Anura</taxon>
        <taxon>Pipoidea</taxon>
        <taxon>Pipidae</taxon>
        <taxon>Xenopodinae</taxon>
        <taxon>Xenopus</taxon>
        <taxon>Silurana</taxon>
    </lineage>
</organism>
<dbReference type="PROSITE" id="PS50089">
    <property type="entry name" value="ZF_RING_2"/>
    <property type="match status" value="1"/>
</dbReference>
<dbReference type="SUPFAM" id="SSF57850">
    <property type="entry name" value="RING/U-box"/>
    <property type="match status" value="1"/>
</dbReference>
<feature type="region of interest" description="Disordered" evidence="10">
    <location>
        <begin position="304"/>
        <end position="326"/>
    </location>
</feature>
<dbReference type="GO" id="GO:0005737">
    <property type="term" value="C:cytoplasm"/>
    <property type="evidence" value="ECO:0007669"/>
    <property type="project" value="UniProtKB-ARBA"/>
</dbReference>
<dbReference type="InterPro" id="IPR017907">
    <property type="entry name" value="Znf_RING_CS"/>
</dbReference>
<dbReference type="Bgee" id="ENSXETG00000039969">
    <property type="expression patterns" value="Expressed in liver"/>
</dbReference>
<evidence type="ECO:0000256" key="1">
    <source>
        <dbReference type="ARBA" id="ARBA00022588"/>
    </source>
</evidence>
<dbReference type="SMART" id="SM00184">
    <property type="entry name" value="RING"/>
    <property type="match status" value="1"/>
</dbReference>
<evidence type="ECO:0000256" key="5">
    <source>
        <dbReference type="ARBA" id="ARBA00022833"/>
    </source>
</evidence>
<evidence type="ECO:0000313" key="14">
    <source>
        <dbReference type="Ensembl" id="ENSXETP00000065591"/>
    </source>
</evidence>
<accession>A0A6I8Q7S7</accession>
<reference evidence="14" key="2">
    <citation type="submission" date="2020-05" db="UniProtKB">
        <authorList>
            <consortium name="Ensembl"/>
        </authorList>
    </citation>
    <scope>IDENTIFICATION</scope>
</reference>
<keyword evidence="4" id="KW-0833">Ubl conjugation pathway</keyword>
<keyword evidence="1" id="KW-0399">Innate immunity</keyword>
<evidence type="ECO:0000256" key="6">
    <source>
        <dbReference type="ARBA" id="ARBA00022859"/>
    </source>
</evidence>
<dbReference type="PANTHER" id="PTHR25465:SF41">
    <property type="entry name" value="E3 UBIQUITIN-PROTEIN LIGASE RNF135"/>
    <property type="match status" value="1"/>
</dbReference>
<dbReference type="Pfam" id="PF00622">
    <property type="entry name" value="SPRY"/>
    <property type="match status" value="1"/>
</dbReference>
<dbReference type="Pfam" id="PF13445">
    <property type="entry name" value="zf-RING_UBOX"/>
    <property type="match status" value="1"/>
</dbReference>
<dbReference type="Gene3D" id="3.30.40.10">
    <property type="entry name" value="Zinc/RING finger domain, C3HC4 (zinc finger)"/>
    <property type="match status" value="1"/>
</dbReference>
<keyword evidence="7 9" id="KW-0175">Coiled coil</keyword>
<dbReference type="InterPro" id="IPR027370">
    <property type="entry name" value="Znf-RING_euk"/>
</dbReference>
<evidence type="ECO:0000256" key="8">
    <source>
        <dbReference type="PROSITE-ProRule" id="PRU00024"/>
    </source>
</evidence>
<dbReference type="PROSITE" id="PS00518">
    <property type="entry name" value="ZF_RING_1"/>
    <property type="match status" value="1"/>
</dbReference>
<dbReference type="AlphaFoldDB" id="A0A6I8Q7S7"/>
<evidence type="ECO:0000256" key="7">
    <source>
        <dbReference type="ARBA" id="ARBA00023054"/>
    </source>
</evidence>
<dbReference type="CDD" id="cd19769">
    <property type="entry name" value="Bbox2_TRIM16-like"/>
    <property type="match status" value="1"/>
</dbReference>
<evidence type="ECO:0000259" key="12">
    <source>
        <dbReference type="PROSITE" id="PS50119"/>
    </source>
</evidence>
<evidence type="ECO:0000256" key="10">
    <source>
        <dbReference type="SAM" id="MobiDB-lite"/>
    </source>
</evidence>
<dbReference type="CDD" id="cd12891">
    <property type="entry name" value="SPRY_PRY_C-I_2"/>
    <property type="match status" value="1"/>
</dbReference>
<dbReference type="PRINTS" id="PR01407">
    <property type="entry name" value="BUTYPHLNCDUF"/>
</dbReference>
<dbReference type="InterPro" id="IPR013320">
    <property type="entry name" value="ConA-like_dom_sf"/>
</dbReference>
<protein>
    <submittedName>
        <fullName evidence="14">Uncharacterized protein</fullName>
    </submittedName>
</protein>
<reference evidence="14" key="1">
    <citation type="journal article" date="2010" name="Science">
        <title>The genome of the Western clawed frog Xenopus tropicalis.</title>
        <authorList>
            <person name="Hellsten U."/>
            <person name="Harland R.M."/>
            <person name="Gilchrist M.J."/>
            <person name="Hendrix D."/>
            <person name="Jurka J."/>
            <person name="Kapitonov V."/>
            <person name="Ovcharenko I."/>
            <person name="Putnam N.H."/>
            <person name="Shu S."/>
            <person name="Taher L."/>
            <person name="Blitz I.L."/>
            <person name="Blumberg B."/>
            <person name="Dichmann D.S."/>
            <person name="Dubchak I."/>
            <person name="Amaya E."/>
            <person name="Detter J.C."/>
            <person name="Fletcher R."/>
            <person name="Gerhard D.S."/>
            <person name="Goodstein D."/>
            <person name="Graves T."/>
            <person name="Grigoriev I.V."/>
            <person name="Grimwood J."/>
            <person name="Kawashima T."/>
            <person name="Lindquist E."/>
            <person name="Lucas S.M."/>
            <person name="Mead P.E."/>
            <person name="Mitros T."/>
            <person name="Ogino H."/>
            <person name="Ohta Y."/>
            <person name="Poliakov A.V."/>
            <person name="Pollet N."/>
            <person name="Robert J."/>
            <person name="Salamov A."/>
            <person name="Sater A.K."/>
            <person name="Schmutz J."/>
            <person name="Terry A."/>
            <person name="Vize P.D."/>
            <person name="Warren W.C."/>
            <person name="Wells D."/>
            <person name="Wills A."/>
            <person name="Wilson R.K."/>
            <person name="Zimmerman L.B."/>
            <person name="Zorn A.M."/>
            <person name="Grainger R."/>
            <person name="Grammer T."/>
            <person name="Khokha M.K."/>
            <person name="Richardson P.M."/>
            <person name="Rokhsar D.S."/>
        </authorList>
    </citation>
    <scope>NUCLEOTIDE SEQUENCE [LARGE SCALE GENOMIC DNA]</scope>
    <source>
        <strain evidence="14">Nigerian</strain>
    </source>
</reference>
<dbReference type="InterPro" id="IPR001841">
    <property type="entry name" value="Znf_RING"/>
</dbReference>
<dbReference type="SMART" id="SM00502">
    <property type="entry name" value="BBC"/>
    <property type="match status" value="1"/>
</dbReference>
<dbReference type="PROSITE" id="PS50188">
    <property type="entry name" value="B302_SPRY"/>
    <property type="match status" value="1"/>
</dbReference>
<dbReference type="InterPro" id="IPR001870">
    <property type="entry name" value="B30.2/SPRY"/>
</dbReference>
<dbReference type="InterPro" id="IPR013083">
    <property type="entry name" value="Znf_RING/FYVE/PHD"/>
</dbReference>
<dbReference type="PROSITE" id="PS50119">
    <property type="entry name" value="ZF_BBOX"/>
    <property type="match status" value="1"/>
</dbReference>
<dbReference type="Gene3D" id="2.60.120.920">
    <property type="match status" value="2"/>
</dbReference>
<keyword evidence="2" id="KW-0479">Metal-binding</keyword>
<dbReference type="InterPro" id="IPR006574">
    <property type="entry name" value="PRY"/>
</dbReference>
<dbReference type="InterPro" id="IPR003877">
    <property type="entry name" value="SPRY_dom"/>
</dbReference>
<keyword evidence="5" id="KW-0862">Zinc</keyword>
<evidence type="ECO:0000256" key="4">
    <source>
        <dbReference type="ARBA" id="ARBA00022786"/>
    </source>
</evidence>
<feature type="domain" description="B box-type" evidence="12">
    <location>
        <begin position="82"/>
        <end position="123"/>
    </location>
</feature>
<dbReference type="GO" id="GO:0045087">
    <property type="term" value="P:innate immune response"/>
    <property type="evidence" value="ECO:0007669"/>
    <property type="project" value="UniProtKB-KW"/>
</dbReference>
<evidence type="ECO:0000256" key="9">
    <source>
        <dbReference type="SAM" id="Coils"/>
    </source>
</evidence>
<dbReference type="GeneTree" id="ENSGT01030000234583"/>
<dbReference type="Gene3D" id="3.30.160.60">
    <property type="entry name" value="Classic Zinc Finger"/>
    <property type="match status" value="1"/>
</dbReference>
<dbReference type="SUPFAM" id="SSF49899">
    <property type="entry name" value="Concanavalin A-like lectins/glucanases"/>
    <property type="match status" value="1"/>
</dbReference>
<dbReference type="InterPro" id="IPR000315">
    <property type="entry name" value="Znf_B-box"/>
</dbReference>
<dbReference type="InterPro" id="IPR003649">
    <property type="entry name" value="Bbox_C"/>
</dbReference>
<evidence type="ECO:0000256" key="2">
    <source>
        <dbReference type="ARBA" id="ARBA00022723"/>
    </source>
</evidence>
<evidence type="ECO:0000256" key="3">
    <source>
        <dbReference type="ARBA" id="ARBA00022771"/>
    </source>
</evidence>
<evidence type="ECO:0000259" key="11">
    <source>
        <dbReference type="PROSITE" id="PS50089"/>
    </source>
</evidence>
<dbReference type="SMART" id="SM00336">
    <property type="entry name" value="BBOX"/>
    <property type="match status" value="1"/>
</dbReference>
<dbReference type="Pfam" id="PF00643">
    <property type="entry name" value="zf-B_box"/>
    <property type="match status" value="1"/>
</dbReference>
<feature type="compositionally biased region" description="Basic and acidic residues" evidence="10">
    <location>
        <begin position="315"/>
        <end position="326"/>
    </location>
</feature>
<dbReference type="SUPFAM" id="SSF57845">
    <property type="entry name" value="B-box zinc-binding domain"/>
    <property type="match status" value="1"/>
</dbReference>
<dbReference type="InterPro" id="IPR003879">
    <property type="entry name" value="Butyrophylin_SPRY"/>
</dbReference>
<feature type="domain" description="B30.2/SPRY" evidence="13">
    <location>
        <begin position="270"/>
        <end position="427"/>
    </location>
</feature>
<proteinExistence type="predicted"/>
<sequence>PASGIQRAEHVLSCSICLSIYTDPVSLPCGHNFCRGCIGGVLGTQEGSGAYSCPECRAEYQERPALPRNRALGNIAERFRPTETEKCSVHHKVLEYHCCEDSACICVSCCLAGEHRGHRVDLLSEASEKKKEKLRKVLEKLSPEREETERGAQRLQERRREVAEVAAGETERVTALFRGIREELEALEKRLLSDISRQKEELSLPLTELIQQLEIKKDELSRKIHHIEELCNMADPLTVLQEQWESHGAAFCGAEGADNEGREKTLLTGLAGIVTGVKGRWIYGQEATELVLDINTAGDRVSVSGDGKSASYSHTDQRRPQTPDRFQDYPQALSTRSFPSGRHYWEVEVSESGGWRVGVAYPSIEREDGIITIQRIRISLDYEAGRLSFYELSEPIRHLHTFTASFTEPLHVAFCVWGDGACVRIIS</sequence>
<feature type="coiled-coil region" evidence="9">
    <location>
        <begin position="145"/>
        <end position="230"/>
    </location>
</feature>
<dbReference type="SMART" id="SM00449">
    <property type="entry name" value="SPRY"/>
    <property type="match status" value="1"/>
</dbReference>
<keyword evidence="6" id="KW-0391">Immunity</keyword>
<keyword evidence="3 8" id="KW-0863">Zinc-finger</keyword>
<feature type="domain" description="RING-type" evidence="11">
    <location>
        <begin position="14"/>
        <end position="57"/>
    </location>
</feature>
<dbReference type="SMART" id="SM00589">
    <property type="entry name" value="PRY"/>
    <property type="match status" value="1"/>
</dbReference>